<evidence type="ECO:0000313" key="2">
    <source>
        <dbReference type="EMBL" id="MFD2555157.1"/>
    </source>
</evidence>
<sequence>MNIELKAICSIILLLMGSCSIFKKQQSQKDYVVAKATDVEYQNSVDNTWSEFQPFTVDRIDGFYAVVSFTGPYPFRDVVLGDYPLIARHEIKEAKADVEKYQSHPVVRIELTKEGASKFEKATEENIGKPIAIVIGGQVMSMPVVQGIISGGKIDISGSFSMIEVMRIAKILNTK</sequence>
<name>A0ABW5L1Q3_9SPHI</name>
<feature type="domain" description="SecDF P1 head subdomain" evidence="1">
    <location>
        <begin position="78"/>
        <end position="173"/>
    </location>
</feature>
<dbReference type="Gene3D" id="3.30.1360.200">
    <property type="match status" value="1"/>
</dbReference>
<organism evidence="2 3">
    <name type="scientific">Sphingobacterium tabacisoli</name>
    <dbReference type="NCBI Taxonomy" id="2044855"/>
    <lineage>
        <taxon>Bacteria</taxon>
        <taxon>Pseudomonadati</taxon>
        <taxon>Bacteroidota</taxon>
        <taxon>Sphingobacteriia</taxon>
        <taxon>Sphingobacteriales</taxon>
        <taxon>Sphingobacteriaceae</taxon>
        <taxon>Sphingobacterium</taxon>
    </lineage>
</organism>
<protein>
    <recommendedName>
        <fullName evidence="1">SecDF P1 head subdomain domain-containing protein</fullName>
    </recommendedName>
</protein>
<dbReference type="RefSeq" id="WP_210353518.1">
    <property type="nucleotide sequence ID" value="NZ_JAEQMU010000001.1"/>
</dbReference>
<accession>A0ABW5L1Q3</accession>
<dbReference type="PROSITE" id="PS51257">
    <property type="entry name" value="PROKAR_LIPOPROTEIN"/>
    <property type="match status" value="1"/>
</dbReference>
<dbReference type="Proteomes" id="UP001597440">
    <property type="component" value="Unassembled WGS sequence"/>
</dbReference>
<comment type="caution">
    <text evidence="2">The sequence shown here is derived from an EMBL/GenBank/DDBJ whole genome shotgun (WGS) entry which is preliminary data.</text>
</comment>
<evidence type="ECO:0000259" key="1">
    <source>
        <dbReference type="Pfam" id="PF22599"/>
    </source>
</evidence>
<dbReference type="Pfam" id="PF22599">
    <property type="entry name" value="SecDF_P1_head"/>
    <property type="match status" value="1"/>
</dbReference>
<dbReference type="EMBL" id="JBHULD010000014">
    <property type="protein sequence ID" value="MFD2555157.1"/>
    <property type="molecule type" value="Genomic_DNA"/>
</dbReference>
<reference evidence="3" key="1">
    <citation type="journal article" date="2019" name="Int. J. Syst. Evol. Microbiol.">
        <title>The Global Catalogue of Microorganisms (GCM) 10K type strain sequencing project: providing services to taxonomists for standard genome sequencing and annotation.</title>
        <authorList>
            <consortium name="The Broad Institute Genomics Platform"/>
            <consortium name="The Broad Institute Genome Sequencing Center for Infectious Disease"/>
            <person name="Wu L."/>
            <person name="Ma J."/>
        </authorList>
    </citation>
    <scope>NUCLEOTIDE SEQUENCE [LARGE SCALE GENOMIC DNA]</scope>
    <source>
        <strain evidence="3">KCTC 52298</strain>
    </source>
</reference>
<dbReference type="InterPro" id="IPR054384">
    <property type="entry name" value="SecDF_P1_head"/>
</dbReference>
<evidence type="ECO:0000313" key="3">
    <source>
        <dbReference type="Proteomes" id="UP001597440"/>
    </source>
</evidence>
<keyword evidence="3" id="KW-1185">Reference proteome</keyword>
<proteinExistence type="predicted"/>
<gene>
    <name evidence="2" type="ORF">ACFSQW_12190</name>
</gene>